<dbReference type="EMBL" id="RCHS01002921">
    <property type="protein sequence ID" value="RMX44938.1"/>
    <property type="molecule type" value="Genomic_DNA"/>
</dbReference>
<evidence type="ECO:0000313" key="2">
    <source>
        <dbReference type="Proteomes" id="UP000275408"/>
    </source>
</evidence>
<dbReference type="AlphaFoldDB" id="A0A3M6TUG8"/>
<accession>A0A3M6TUG8</accession>
<comment type="caution">
    <text evidence="1">The sequence shown here is derived from an EMBL/GenBank/DDBJ whole genome shotgun (WGS) entry which is preliminary data.</text>
</comment>
<keyword evidence="2" id="KW-1185">Reference proteome</keyword>
<organism evidence="1 2">
    <name type="scientific">Pocillopora damicornis</name>
    <name type="common">Cauliflower coral</name>
    <name type="synonym">Millepora damicornis</name>
    <dbReference type="NCBI Taxonomy" id="46731"/>
    <lineage>
        <taxon>Eukaryota</taxon>
        <taxon>Metazoa</taxon>
        <taxon>Cnidaria</taxon>
        <taxon>Anthozoa</taxon>
        <taxon>Hexacorallia</taxon>
        <taxon>Scleractinia</taxon>
        <taxon>Astrocoeniina</taxon>
        <taxon>Pocilloporidae</taxon>
        <taxon>Pocillopora</taxon>
    </lineage>
</organism>
<reference evidence="1 2" key="1">
    <citation type="journal article" date="2018" name="Sci. Rep.">
        <title>Comparative analysis of the Pocillopora damicornis genome highlights role of immune system in coral evolution.</title>
        <authorList>
            <person name="Cunning R."/>
            <person name="Bay R.A."/>
            <person name="Gillette P."/>
            <person name="Baker A.C."/>
            <person name="Traylor-Knowles N."/>
        </authorList>
    </citation>
    <scope>NUCLEOTIDE SEQUENCE [LARGE SCALE GENOMIC DNA]</scope>
    <source>
        <strain evidence="1">RSMAS</strain>
        <tissue evidence="1">Whole animal</tissue>
    </source>
</reference>
<proteinExistence type="predicted"/>
<dbReference type="Proteomes" id="UP000275408">
    <property type="component" value="Unassembled WGS sequence"/>
</dbReference>
<sequence length="112" mass="12953">MKKEMMKSFEQSNKTLEESISKMTECLTSIGDGIASEMCMLAMVFSNPPPTMGVPHAPHVYYPHFNTYIITQMKRKTFVVLQFTIKDFILEYIVRSTGHLLLNESQPCFFYL</sequence>
<gene>
    <name evidence="1" type="ORF">pdam_00017093</name>
</gene>
<name>A0A3M6TUG8_POCDA</name>
<evidence type="ECO:0000313" key="1">
    <source>
        <dbReference type="EMBL" id="RMX44938.1"/>
    </source>
</evidence>
<protein>
    <submittedName>
        <fullName evidence="1">Uncharacterized protein</fullName>
    </submittedName>
</protein>